<dbReference type="InterPro" id="IPR011990">
    <property type="entry name" value="TPR-like_helical_dom_sf"/>
</dbReference>
<dbReference type="PANTHER" id="PTHR47926">
    <property type="entry name" value="PENTATRICOPEPTIDE REPEAT-CONTAINING PROTEIN"/>
    <property type="match status" value="1"/>
</dbReference>
<evidence type="ECO:0000256" key="2">
    <source>
        <dbReference type="PROSITE-ProRule" id="PRU00708"/>
    </source>
</evidence>
<evidence type="ECO:0000313" key="3">
    <source>
        <dbReference type="EMBL" id="KAK9155625.1"/>
    </source>
</evidence>
<protein>
    <recommendedName>
        <fullName evidence="5">Pentatricopeptide repeat-containing protein</fullName>
    </recommendedName>
</protein>
<accession>A0AAP0KQR7</accession>
<feature type="repeat" description="PPR" evidence="2">
    <location>
        <begin position="135"/>
        <end position="169"/>
    </location>
</feature>
<dbReference type="Proteomes" id="UP001417504">
    <property type="component" value="Unassembled WGS sequence"/>
</dbReference>
<comment type="caution">
    <text evidence="3">The sequence shown here is derived from an EMBL/GenBank/DDBJ whole genome shotgun (WGS) entry which is preliminary data.</text>
</comment>
<keyword evidence="1" id="KW-0677">Repeat</keyword>
<dbReference type="Gene3D" id="1.25.40.10">
    <property type="entry name" value="Tetratricopeptide repeat domain"/>
    <property type="match status" value="2"/>
</dbReference>
<dbReference type="PANTHER" id="PTHR47926:SF348">
    <property type="entry name" value="PENTATRICOPEPTIDE REPEAT-CONTAINING PROTEIN"/>
    <property type="match status" value="1"/>
</dbReference>
<dbReference type="GO" id="GO:0003723">
    <property type="term" value="F:RNA binding"/>
    <property type="evidence" value="ECO:0007669"/>
    <property type="project" value="InterPro"/>
</dbReference>
<dbReference type="PROSITE" id="PS51375">
    <property type="entry name" value="PPR"/>
    <property type="match status" value="2"/>
</dbReference>
<evidence type="ECO:0000313" key="4">
    <source>
        <dbReference type="Proteomes" id="UP001417504"/>
    </source>
</evidence>
<evidence type="ECO:0008006" key="5">
    <source>
        <dbReference type="Google" id="ProtNLM"/>
    </source>
</evidence>
<dbReference type="Pfam" id="PF20431">
    <property type="entry name" value="E_motif"/>
    <property type="match status" value="1"/>
</dbReference>
<dbReference type="InterPro" id="IPR046848">
    <property type="entry name" value="E_motif"/>
</dbReference>
<dbReference type="AlphaFoldDB" id="A0AAP0KQR7"/>
<evidence type="ECO:0000256" key="1">
    <source>
        <dbReference type="ARBA" id="ARBA00022737"/>
    </source>
</evidence>
<reference evidence="3 4" key="1">
    <citation type="submission" date="2024-01" db="EMBL/GenBank/DDBJ databases">
        <title>Genome assemblies of Stephania.</title>
        <authorList>
            <person name="Yang L."/>
        </authorList>
    </citation>
    <scope>NUCLEOTIDE SEQUENCE [LARGE SCALE GENOMIC DNA]</scope>
    <source>
        <strain evidence="3">QJT</strain>
        <tissue evidence="3">Leaf</tissue>
    </source>
</reference>
<dbReference type="EMBL" id="JBBNAE010000001">
    <property type="protein sequence ID" value="KAK9155625.1"/>
    <property type="molecule type" value="Genomic_DNA"/>
</dbReference>
<dbReference type="GO" id="GO:0009451">
    <property type="term" value="P:RNA modification"/>
    <property type="evidence" value="ECO:0007669"/>
    <property type="project" value="InterPro"/>
</dbReference>
<organism evidence="3 4">
    <name type="scientific">Stephania japonica</name>
    <dbReference type="NCBI Taxonomy" id="461633"/>
    <lineage>
        <taxon>Eukaryota</taxon>
        <taxon>Viridiplantae</taxon>
        <taxon>Streptophyta</taxon>
        <taxon>Embryophyta</taxon>
        <taxon>Tracheophyta</taxon>
        <taxon>Spermatophyta</taxon>
        <taxon>Magnoliopsida</taxon>
        <taxon>Ranunculales</taxon>
        <taxon>Menispermaceae</taxon>
        <taxon>Menispermoideae</taxon>
        <taxon>Cissampelideae</taxon>
        <taxon>Stephania</taxon>
    </lineage>
</organism>
<dbReference type="InterPro" id="IPR046960">
    <property type="entry name" value="PPR_At4g14850-like_plant"/>
</dbReference>
<sequence length="316" mass="34403">MLDAFGKNGDMGSALVLFRQMPMRDVVSWTSIVSGFRSNGCFVEAIRFFRDMMHHEDILGGVVTPNEATLVSALSCCANLEGGGALIQGKQIHCYIIRNDVELTVFLGTALISMYGRSGCLGNAVEVFDRMIVKEVCTWNAAICSLASNGRAKQALDVFQKMKRERTWPNEVTFVALLTACARGKFVELGLQLFESMSCEFGVVPKMEHYGCVVDLLGKAGLLEEASKFVDRMPFEPDASVLGALLGACKVHGAVELAYSVGRKLLELQPQHCGRYIVLSNIYAEAGNWGSAAELRKVMLESGISKIPAYSCIGSM</sequence>
<dbReference type="FunFam" id="1.25.40.10:FF:000090">
    <property type="entry name" value="Pentatricopeptide repeat-containing protein, chloroplastic"/>
    <property type="match status" value="1"/>
</dbReference>
<proteinExistence type="predicted"/>
<name>A0AAP0KQR7_9MAGN</name>
<dbReference type="NCBIfam" id="TIGR00756">
    <property type="entry name" value="PPR"/>
    <property type="match status" value="5"/>
</dbReference>
<dbReference type="Pfam" id="PF13041">
    <property type="entry name" value="PPR_2"/>
    <property type="match status" value="1"/>
</dbReference>
<dbReference type="Pfam" id="PF01535">
    <property type="entry name" value="PPR"/>
    <property type="match status" value="4"/>
</dbReference>
<keyword evidence="4" id="KW-1185">Reference proteome</keyword>
<feature type="repeat" description="PPR" evidence="2">
    <location>
        <begin position="25"/>
        <end position="55"/>
    </location>
</feature>
<gene>
    <name evidence="3" type="ORF">Sjap_003105</name>
</gene>
<dbReference type="InterPro" id="IPR002885">
    <property type="entry name" value="PPR_rpt"/>
</dbReference>